<dbReference type="InterPro" id="IPR027417">
    <property type="entry name" value="P-loop_NTPase"/>
</dbReference>
<keyword evidence="5 12" id="KW-0235">DNA replication</keyword>
<dbReference type="Gene3D" id="3.40.50.300">
    <property type="entry name" value="P-loop containing nucleotide triphosphate hydrolases"/>
    <property type="match status" value="1"/>
</dbReference>
<keyword evidence="10 12" id="KW-0234">DNA repair</keyword>
<feature type="domain" description="RecF/RecN/SMC N-terminal" evidence="14">
    <location>
        <begin position="3"/>
        <end position="350"/>
    </location>
</feature>
<evidence type="ECO:0000256" key="10">
    <source>
        <dbReference type="ARBA" id="ARBA00023204"/>
    </source>
</evidence>
<evidence type="ECO:0000313" key="15">
    <source>
        <dbReference type="EMBL" id="MBP2028566.1"/>
    </source>
</evidence>
<comment type="caution">
    <text evidence="15">The sequence shown here is derived from an EMBL/GenBank/DDBJ whole genome shotgun (WGS) entry which is preliminary data.</text>
</comment>
<dbReference type="PANTHER" id="PTHR32182:SF0">
    <property type="entry name" value="DNA REPLICATION AND REPAIR PROTEIN RECF"/>
    <property type="match status" value="1"/>
</dbReference>
<keyword evidence="4 12" id="KW-0963">Cytoplasm</keyword>
<evidence type="ECO:0000256" key="5">
    <source>
        <dbReference type="ARBA" id="ARBA00022705"/>
    </source>
</evidence>
<keyword evidence="9 12" id="KW-0238">DNA-binding</keyword>
<evidence type="ECO:0000256" key="13">
    <source>
        <dbReference type="RuleBase" id="RU000578"/>
    </source>
</evidence>
<evidence type="ECO:0000256" key="2">
    <source>
        <dbReference type="ARBA" id="ARBA00008016"/>
    </source>
</evidence>
<evidence type="ECO:0000256" key="12">
    <source>
        <dbReference type="HAMAP-Rule" id="MF_00365"/>
    </source>
</evidence>
<evidence type="ECO:0000256" key="7">
    <source>
        <dbReference type="ARBA" id="ARBA00022763"/>
    </source>
</evidence>
<evidence type="ECO:0000256" key="4">
    <source>
        <dbReference type="ARBA" id="ARBA00022490"/>
    </source>
</evidence>
<sequence>MLIKSLNLANFRNYKNAHIDFQKNLNMIIGKNGQGKTNLIEAIYMLSLGRSFRTNKDKEMVMFDTQNAYISSIVESMDREFKIEIKMGKDIKKAIKINSIPIEKLTDLLGIINIVIFSPEDLKLIREGPKERRAFMDRELSQIRPSYYQTLYTYQKTLLQRNNLLKRDKVDKGLLDVYDIQLANYGFKIMEQRKNFIEKIEPIAKKNHHRISSGKENLSIKYNPNINISNKSLNDLEALFKEARNEDLNRRTTTIGPHKDDLSIFINDMEIRSFGSQGQKRSAAISLKLSEIELIYEEKDEYPVVLLDDIFSELDIQRQKMLLDNLKGIQTFVTTTENIDIDKDSKIYNIENAIISMIN</sequence>
<evidence type="ECO:0000256" key="8">
    <source>
        <dbReference type="ARBA" id="ARBA00022840"/>
    </source>
</evidence>
<dbReference type="PANTHER" id="PTHR32182">
    <property type="entry name" value="DNA REPLICATION AND REPAIR PROTEIN RECF"/>
    <property type="match status" value="1"/>
</dbReference>
<feature type="binding site" evidence="12">
    <location>
        <begin position="30"/>
        <end position="37"/>
    </location>
    <ligand>
        <name>ATP</name>
        <dbReference type="ChEBI" id="CHEBI:30616"/>
    </ligand>
</feature>
<gene>
    <name evidence="12" type="primary">recF</name>
    <name evidence="15" type="ORF">J2Z35_002392</name>
</gene>
<evidence type="ECO:0000256" key="3">
    <source>
        <dbReference type="ARBA" id="ARBA00020170"/>
    </source>
</evidence>
<dbReference type="PROSITE" id="PS00618">
    <property type="entry name" value="RECF_2"/>
    <property type="match status" value="1"/>
</dbReference>
<evidence type="ECO:0000256" key="1">
    <source>
        <dbReference type="ARBA" id="ARBA00004496"/>
    </source>
</evidence>
<evidence type="ECO:0000256" key="11">
    <source>
        <dbReference type="ARBA" id="ARBA00023236"/>
    </source>
</evidence>
<keyword evidence="11 12" id="KW-0742">SOS response</keyword>
<evidence type="ECO:0000313" key="16">
    <source>
        <dbReference type="Proteomes" id="UP001314903"/>
    </source>
</evidence>
<reference evidence="15 16" key="1">
    <citation type="submission" date="2021-03" db="EMBL/GenBank/DDBJ databases">
        <title>Genomic Encyclopedia of Type Strains, Phase IV (KMG-IV): sequencing the most valuable type-strain genomes for metagenomic binning, comparative biology and taxonomic classification.</title>
        <authorList>
            <person name="Goeker M."/>
        </authorList>
    </citation>
    <scope>NUCLEOTIDE SEQUENCE [LARGE SCALE GENOMIC DNA]</scope>
    <source>
        <strain evidence="15 16">DSM 27512</strain>
    </source>
</reference>
<evidence type="ECO:0000256" key="6">
    <source>
        <dbReference type="ARBA" id="ARBA00022741"/>
    </source>
</evidence>
<proteinExistence type="inferred from homology"/>
<name>A0ABS4KMW5_9FIRM</name>
<evidence type="ECO:0000256" key="9">
    <source>
        <dbReference type="ARBA" id="ARBA00023125"/>
    </source>
</evidence>
<dbReference type="PROSITE" id="PS00617">
    <property type="entry name" value="RECF_1"/>
    <property type="match status" value="1"/>
</dbReference>
<protein>
    <recommendedName>
        <fullName evidence="3 12">DNA replication and repair protein RecF</fullName>
    </recommendedName>
</protein>
<keyword evidence="8 12" id="KW-0067">ATP-binding</keyword>
<organism evidence="15 16">
    <name type="scientific">Acetoanaerobium pronyense</name>
    <dbReference type="NCBI Taxonomy" id="1482736"/>
    <lineage>
        <taxon>Bacteria</taxon>
        <taxon>Bacillati</taxon>
        <taxon>Bacillota</taxon>
        <taxon>Clostridia</taxon>
        <taxon>Peptostreptococcales</taxon>
        <taxon>Filifactoraceae</taxon>
        <taxon>Acetoanaerobium</taxon>
    </lineage>
</organism>
<comment type="function">
    <text evidence="12 13">The RecF protein is involved in DNA metabolism; it is required for DNA replication and normal SOS inducibility. RecF binds preferentially to single-stranded, linear DNA. It also seems to bind ATP.</text>
</comment>
<dbReference type="CDD" id="cd03242">
    <property type="entry name" value="ABC_RecF"/>
    <property type="match status" value="1"/>
</dbReference>
<dbReference type="EMBL" id="JAGGLI010000032">
    <property type="protein sequence ID" value="MBP2028566.1"/>
    <property type="molecule type" value="Genomic_DNA"/>
</dbReference>
<keyword evidence="16" id="KW-1185">Reference proteome</keyword>
<dbReference type="InterPro" id="IPR042174">
    <property type="entry name" value="RecF_2"/>
</dbReference>
<dbReference type="InterPro" id="IPR018078">
    <property type="entry name" value="DNA-binding_RecF_CS"/>
</dbReference>
<dbReference type="InterPro" id="IPR001238">
    <property type="entry name" value="DNA-binding_RecF"/>
</dbReference>
<evidence type="ECO:0000259" key="14">
    <source>
        <dbReference type="Pfam" id="PF02463"/>
    </source>
</evidence>
<dbReference type="HAMAP" id="MF_00365">
    <property type="entry name" value="RecF"/>
    <property type="match status" value="1"/>
</dbReference>
<dbReference type="RefSeq" id="WP_209661614.1">
    <property type="nucleotide sequence ID" value="NZ_JAGGLI010000032.1"/>
</dbReference>
<keyword evidence="6 12" id="KW-0547">Nucleotide-binding</keyword>
<dbReference type="SUPFAM" id="SSF52540">
    <property type="entry name" value="P-loop containing nucleoside triphosphate hydrolases"/>
    <property type="match status" value="1"/>
</dbReference>
<accession>A0ABS4KMW5</accession>
<dbReference type="NCBIfam" id="TIGR00611">
    <property type="entry name" value="recf"/>
    <property type="match status" value="1"/>
</dbReference>
<dbReference type="Gene3D" id="1.20.1050.90">
    <property type="entry name" value="RecF/RecN/SMC, N-terminal domain"/>
    <property type="match status" value="1"/>
</dbReference>
<dbReference type="InterPro" id="IPR003395">
    <property type="entry name" value="RecF/RecN/SMC_N"/>
</dbReference>
<dbReference type="Pfam" id="PF02463">
    <property type="entry name" value="SMC_N"/>
    <property type="match status" value="1"/>
</dbReference>
<comment type="similarity">
    <text evidence="2 12 13">Belongs to the RecF family.</text>
</comment>
<keyword evidence="7 12" id="KW-0227">DNA damage</keyword>
<dbReference type="Proteomes" id="UP001314903">
    <property type="component" value="Unassembled WGS sequence"/>
</dbReference>
<comment type="subcellular location">
    <subcellularLocation>
        <location evidence="1 12 13">Cytoplasm</location>
    </subcellularLocation>
</comment>